<dbReference type="EnsemblMetazoa" id="ENSAATROPT006756">
    <property type="protein sequence ID" value="ENSAATROPP006083"/>
    <property type="gene ID" value="ENSAATROPG005499"/>
</dbReference>
<protein>
    <recommendedName>
        <fullName evidence="4">IC97/Casc1 N-terminal domain-containing protein</fullName>
    </recommendedName>
</protein>
<sequence>MLLLETVKFVRKLEKIASDHRRTLDIRREWVDYLCCRKSPSPNNAPELREALFRWVYQQDEASSKSLVDWTQSANESNPLPQGTGSQRSPINKMNEIYRNIGEMYMAPVREALDVLESLENGLRTMQHDEISSVRDEIRKFFSDSVDRMTFRIGSNLVRHMESLDPLMSEFNFHEPDALAMYLWSFREIPLPPDYNLLMKAIDMEPIGITIHRPLSLDLKDFLLRGLWLEFDHFSNHDPTQAVALPDPNPELISMQETEWNDRQEFRRKRLALLRKLREDFEAQERCRQAEAEAQSSKNPKESSGKGKDVNAKAIANKGKKKVTQELEMAPEPPVITEETEVDIDAEYEREETDRFWSSLSCVSPSSLPLEKGYVNLREYCIVGGVYKLTRFDKLPQPIDLRPDFMYCNVPAGLKLSEKRFQAVDEEELIKIDLRLPARCCWWEQPTVCCWEPWEESEQFTQLRSEVQQFQLQHAEIEAHKATLLFAAPEIDSDRLRVPKNIQDFDLTDIPTEVRLHFLIRQHILPRLPEGYRFRAELKRLYSVLKERA</sequence>
<feature type="region of interest" description="Disordered" evidence="1">
    <location>
        <begin position="288"/>
        <end position="331"/>
    </location>
</feature>
<feature type="compositionally biased region" description="Basic and acidic residues" evidence="1">
    <location>
        <begin position="299"/>
        <end position="311"/>
    </location>
</feature>
<name>A0AAG5D624_ANOAO</name>
<dbReference type="PANTHER" id="PTHR20929:SF11">
    <property type="entry name" value="DYNEIN AXONEMAL INTERMEDIATE CHAIN 7"/>
    <property type="match status" value="1"/>
</dbReference>
<keyword evidence="3" id="KW-1185">Reference proteome</keyword>
<evidence type="ECO:0000313" key="3">
    <source>
        <dbReference type="Proteomes" id="UP000075880"/>
    </source>
</evidence>
<organism evidence="2 3">
    <name type="scientific">Anopheles atroparvus</name>
    <name type="common">European mosquito</name>
    <dbReference type="NCBI Taxonomy" id="41427"/>
    <lineage>
        <taxon>Eukaryota</taxon>
        <taxon>Metazoa</taxon>
        <taxon>Ecdysozoa</taxon>
        <taxon>Arthropoda</taxon>
        <taxon>Hexapoda</taxon>
        <taxon>Insecta</taxon>
        <taxon>Pterygota</taxon>
        <taxon>Neoptera</taxon>
        <taxon>Endopterygota</taxon>
        <taxon>Diptera</taxon>
        <taxon>Nematocera</taxon>
        <taxon>Culicoidea</taxon>
        <taxon>Culicidae</taxon>
        <taxon>Anophelinae</taxon>
        <taxon>Anopheles</taxon>
    </lineage>
</organism>
<evidence type="ECO:0008006" key="4">
    <source>
        <dbReference type="Google" id="ProtNLM"/>
    </source>
</evidence>
<evidence type="ECO:0000313" key="2">
    <source>
        <dbReference type="EnsemblMetazoa" id="ENSAATROPP006083"/>
    </source>
</evidence>
<dbReference type="GO" id="GO:0008017">
    <property type="term" value="F:microtubule binding"/>
    <property type="evidence" value="ECO:0007669"/>
    <property type="project" value="TreeGrafter"/>
</dbReference>
<accession>A0AAG5D624</accession>
<dbReference type="Proteomes" id="UP000075880">
    <property type="component" value="Unassembled WGS sequence"/>
</dbReference>
<evidence type="ECO:0000256" key="1">
    <source>
        <dbReference type="SAM" id="MobiDB-lite"/>
    </source>
</evidence>
<reference evidence="2" key="1">
    <citation type="submission" date="2024-04" db="UniProtKB">
        <authorList>
            <consortium name="EnsemblMetazoa"/>
        </authorList>
    </citation>
    <scope>IDENTIFICATION</scope>
    <source>
        <strain evidence="2">EBRO</strain>
    </source>
</reference>
<dbReference type="InterPro" id="IPR023247">
    <property type="entry name" value="IC97/Dnai7-like"/>
</dbReference>
<dbReference type="GO" id="GO:0048487">
    <property type="term" value="F:beta-tubulin binding"/>
    <property type="evidence" value="ECO:0007669"/>
    <property type="project" value="TreeGrafter"/>
</dbReference>
<dbReference type="PANTHER" id="PTHR20929">
    <property type="entry name" value="LUNG ADENOMA SUSCEPTIBILITY 1-RELATED"/>
    <property type="match status" value="1"/>
</dbReference>
<feature type="region of interest" description="Disordered" evidence="1">
    <location>
        <begin position="67"/>
        <end position="91"/>
    </location>
</feature>
<dbReference type="AlphaFoldDB" id="A0AAG5D624"/>
<proteinExistence type="predicted"/>